<evidence type="ECO:0000313" key="14">
    <source>
        <dbReference type="Proteomes" id="UP000013827"/>
    </source>
</evidence>
<feature type="region of interest" description="Disordered" evidence="11">
    <location>
        <begin position="348"/>
        <end position="372"/>
    </location>
</feature>
<dbReference type="EnsemblProtists" id="EOD27687">
    <property type="protein sequence ID" value="EOD27687"/>
    <property type="gene ID" value="EMIHUDRAFT_100082"/>
</dbReference>
<evidence type="ECO:0000256" key="8">
    <source>
        <dbReference type="ARBA" id="ARBA00023034"/>
    </source>
</evidence>
<dbReference type="KEGG" id="ehx:EMIHUDRAFT_100082"/>
<dbReference type="EC" id="2.4.1.-" evidence="10"/>
<evidence type="ECO:0000256" key="3">
    <source>
        <dbReference type="ARBA" id="ARBA00022676"/>
    </source>
</evidence>
<dbReference type="GO" id="GO:0000139">
    <property type="term" value="C:Golgi membrane"/>
    <property type="evidence" value="ECO:0007669"/>
    <property type="project" value="UniProtKB-SubCell"/>
</dbReference>
<evidence type="ECO:0000256" key="2">
    <source>
        <dbReference type="ARBA" id="ARBA00008661"/>
    </source>
</evidence>
<evidence type="ECO:0000313" key="13">
    <source>
        <dbReference type="EnsemblProtists" id="EOD21439"/>
    </source>
</evidence>
<keyword evidence="14" id="KW-1185">Reference proteome</keyword>
<evidence type="ECO:0000256" key="4">
    <source>
        <dbReference type="ARBA" id="ARBA00022679"/>
    </source>
</evidence>
<comment type="subcellular location">
    <subcellularLocation>
        <location evidence="1 10">Golgi apparatus membrane</location>
        <topology evidence="1 10">Single-pass type II membrane protein</topology>
    </subcellularLocation>
</comment>
<dbReference type="GeneID" id="17273233"/>
<keyword evidence="3 10" id="KW-0328">Glycosyltransferase</keyword>
<dbReference type="PaxDb" id="2903-EOD21439"/>
<evidence type="ECO:0000256" key="6">
    <source>
        <dbReference type="ARBA" id="ARBA00022968"/>
    </source>
</evidence>
<dbReference type="EnsemblProtists" id="EOD21439">
    <property type="protein sequence ID" value="EOD21439"/>
    <property type="gene ID" value="EMIHUDRAFT_117177"/>
</dbReference>
<dbReference type="AlphaFoldDB" id="A0A0D3JD54"/>
<dbReference type="GeneID" id="17266985"/>
<dbReference type="RefSeq" id="XP_005780116.1">
    <property type="nucleotide sequence ID" value="XM_005780059.1"/>
</dbReference>
<keyword evidence="9" id="KW-0472">Membrane</keyword>
<keyword evidence="8 10" id="KW-0333">Golgi apparatus</keyword>
<dbReference type="KEGG" id="ehx:EMIHUDRAFT_117177"/>
<protein>
    <recommendedName>
        <fullName evidence="10">Hexosyltransferase</fullName>
        <ecNumber evidence="10">2.4.1.-</ecNumber>
    </recommendedName>
</protein>
<evidence type="ECO:0000256" key="12">
    <source>
        <dbReference type="SAM" id="SignalP"/>
    </source>
</evidence>
<dbReference type="Proteomes" id="UP000013827">
    <property type="component" value="Unassembled WGS sequence"/>
</dbReference>
<dbReference type="Pfam" id="PF01762">
    <property type="entry name" value="Galactosyl_T"/>
    <property type="match status" value="1"/>
</dbReference>
<keyword evidence="7" id="KW-1133">Transmembrane helix</keyword>
<accession>A0A0D3JD54</accession>
<keyword evidence="4" id="KW-0808">Transferase</keyword>
<dbReference type="InterPro" id="IPR002659">
    <property type="entry name" value="Glyco_trans_31"/>
</dbReference>
<dbReference type="PANTHER" id="PTHR11214">
    <property type="entry name" value="BETA-1,3-N-ACETYLGLUCOSAMINYLTRANSFERASE"/>
    <property type="match status" value="1"/>
</dbReference>
<dbReference type="eggNOG" id="KOG2287">
    <property type="taxonomic scope" value="Eukaryota"/>
</dbReference>
<reference evidence="14" key="1">
    <citation type="journal article" date="2013" name="Nature">
        <title>Pan genome of the phytoplankton Emiliania underpins its global distribution.</title>
        <authorList>
            <person name="Read B.A."/>
            <person name="Kegel J."/>
            <person name="Klute M.J."/>
            <person name="Kuo A."/>
            <person name="Lefebvre S.C."/>
            <person name="Maumus F."/>
            <person name="Mayer C."/>
            <person name="Miller J."/>
            <person name="Monier A."/>
            <person name="Salamov A."/>
            <person name="Young J."/>
            <person name="Aguilar M."/>
            <person name="Claverie J.M."/>
            <person name="Frickenhaus S."/>
            <person name="Gonzalez K."/>
            <person name="Herman E.K."/>
            <person name="Lin Y.C."/>
            <person name="Napier J."/>
            <person name="Ogata H."/>
            <person name="Sarno A.F."/>
            <person name="Shmutz J."/>
            <person name="Schroeder D."/>
            <person name="de Vargas C."/>
            <person name="Verret F."/>
            <person name="von Dassow P."/>
            <person name="Valentin K."/>
            <person name="Van de Peer Y."/>
            <person name="Wheeler G."/>
            <person name="Dacks J.B."/>
            <person name="Delwiche C.F."/>
            <person name="Dyhrman S.T."/>
            <person name="Glockner G."/>
            <person name="John U."/>
            <person name="Richards T."/>
            <person name="Worden A.Z."/>
            <person name="Zhang X."/>
            <person name="Grigoriev I.V."/>
            <person name="Allen A.E."/>
            <person name="Bidle K."/>
            <person name="Borodovsky M."/>
            <person name="Bowler C."/>
            <person name="Brownlee C."/>
            <person name="Cock J.M."/>
            <person name="Elias M."/>
            <person name="Gladyshev V.N."/>
            <person name="Groth M."/>
            <person name="Guda C."/>
            <person name="Hadaegh A."/>
            <person name="Iglesias-Rodriguez M.D."/>
            <person name="Jenkins J."/>
            <person name="Jones B.M."/>
            <person name="Lawson T."/>
            <person name="Leese F."/>
            <person name="Lindquist E."/>
            <person name="Lobanov A."/>
            <person name="Lomsadze A."/>
            <person name="Malik S.B."/>
            <person name="Marsh M.E."/>
            <person name="Mackinder L."/>
            <person name="Mock T."/>
            <person name="Mueller-Roeber B."/>
            <person name="Pagarete A."/>
            <person name="Parker M."/>
            <person name="Probert I."/>
            <person name="Quesneville H."/>
            <person name="Raines C."/>
            <person name="Rensing S.A."/>
            <person name="Riano-Pachon D.M."/>
            <person name="Richier S."/>
            <person name="Rokitta S."/>
            <person name="Shiraiwa Y."/>
            <person name="Soanes D.M."/>
            <person name="van der Giezen M."/>
            <person name="Wahlund T.M."/>
            <person name="Williams B."/>
            <person name="Wilson W."/>
            <person name="Wolfe G."/>
            <person name="Wurch L.L."/>
        </authorList>
    </citation>
    <scope>NUCLEOTIDE SEQUENCE</scope>
</reference>
<feature type="chain" id="PRO_5044053555" description="Hexosyltransferase" evidence="12">
    <location>
        <begin position="16"/>
        <end position="372"/>
    </location>
</feature>
<organism evidence="13 14">
    <name type="scientific">Emiliania huxleyi (strain CCMP1516)</name>
    <dbReference type="NCBI Taxonomy" id="280463"/>
    <lineage>
        <taxon>Eukaryota</taxon>
        <taxon>Haptista</taxon>
        <taxon>Haptophyta</taxon>
        <taxon>Prymnesiophyceae</taxon>
        <taxon>Isochrysidales</taxon>
        <taxon>Noelaerhabdaceae</taxon>
        <taxon>Emiliania</taxon>
    </lineage>
</organism>
<evidence type="ECO:0000256" key="10">
    <source>
        <dbReference type="RuleBase" id="RU363063"/>
    </source>
</evidence>
<dbReference type="GO" id="GO:0016758">
    <property type="term" value="F:hexosyltransferase activity"/>
    <property type="evidence" value="ECO:0007669"/>
    <property type="project" value="InterPro"/>
</dbReference>
<dbReference type="RefSeq" id="XP_005773868.1">
    <property type="nucleotide sequence ID" value="XM_005773811.1"/>
</dbReference>
<name>A0A0D3JD54_EMIH1</name>
<evidence type="ECO:0000256" key="1">
    <source>
        <dbReference type="ARBA" id="ARBA00004323"/>
    </source>
</evidence>
<evidence type="ECO:0000256" key="9">
    <source>
        <dbReference type="ARBA" id="ARBA00023136"/>
    </source>
</evidence>
<comment type="similarity">
    <text evidence="2 10">Belongs to the glycosyltransferase 31 family.</text>
</comment>
<evidence type="ECO:0000256" key="7">
    <source>
        <dbReference type="ARBA" id="ARBA00022989"/>
    </source>
</evidence>
<dbReference type="PANTHER" id="PTHR11214:SF3">
    <property type="entry name" value="BETA-1,3-GALACTOSYLTRANSFERASE 6"/>
    <property type="match status" value="1"/>
</dbReference>
<keyword evidence="6" id="KW-0735">Signal-anchor</keyword>
<dbReference type="HOGENOM" id="CLU_744816_0_0_1"/>
<evidence type="ECO:0000256" key="11">
    <source>
        <dbReference type="SAM" id="MobiDB-lite"/>
    </source>
</evidence>
<feature type="signal peptide" evidence="12">
    <location>
        <begin position="1"/>
        <end position="15"/>
    </location>
</feature>
<keyword evidence="5" id="KW-0812">Transmembrane</keyword>
<reference evidence="13" key="2">
    <citation type="submission" date="2024-10" db="UniProtKB">
        <authorList>
            <consortium name="EnsemblProtists"/>
        </authorList>
    </citation>
    <scope>IDENTIFICATION</scope>
</reference>
<dbReference type="GO" id="GO:0006493">
    <property type="term" value="P:protein O-linked glycosylation"/>
    <property type="evidence" value="ECO:0007669"/>
    <property type="project" value="TreeGrafter"/>
</dbReference>
<evidence type="ECO:0000256" key="5">
    <source>
        <dbReference type="ARBA" id="ARBA00022692"/>
    </source>
</evidence>
<proteinExistence type="inferred from homology"/>
<dbReference type="Gene3D" id="3.90.550.50">
    <property type="match status" value="1"/>
</dbReference>
<feature type="compositionally biased region" description="Gly residues" evidence="11">
    <location>
        <begin position="352"/>
        <end position="364"/>
    </location>
</feature>
<keyword evidence="12" id="KW-0732">Signal</keyword>
<sequence length="372" mass="40685">MPLTLLLLASAPAYARSPRAALRPYHLLGNGTLHHGSPRPQDTRAHRVPLLVLIFSTEANGARRQEQHRTWLNHDWRDAAGEPVPWRYAYVIGRRGGAAAATVPPDELVGDRLHLGRVEDTYLGLVHKTLEALRWAAASVSFEALLKTDDDSIAHVSRLWAWLGAAAAREASEASAWRWGRLYAGRLQVDSQVVRSNFTAADLWHPSWYPRDFLKWAVPVASFGADRFPPHCSGGGYLLGRDAAASLLAERARWVADPFPVEDAFLGVLAQRAGLAPTNLGPNLRGRQSEGCVAGVVCEETARHALFEDPPASSPQGRALFAGRILVHRVSSFERAFAWLLLEPRRRSQGRARGGGSQQRGGEAGHVAAMGR</sequence>